<name>A0AAE4SCU4_9EURY</name>
<dbReference type="Proteomes" id="UP001283212">
    <property type="component" value="Unassembled WGS sequence"/>
</dbReference>
<dbReference type="RefSeq" id="WP_338095387.1">
    <property type="nucleotide sequence ID" value="NZ_JAWDKB010000001.1"/>
</dbReference>
<evidence type="ECO:0000313" key="2">
    <source>
        <dbReference type="Proteomes" id="UP001283212"/>
    </source>
</evidence>
<accession>A0AAE4SCU4</accession>
<comment type="caution">
    <text evidence="1">The sequence shown here is derived from an EMBL/GenBank/DDBJ whole genome shotgun (WGS) entry which is preliminary data.</text>
</comment>
<dbReference type="Pfam" id="PF13384">
    <property type="entry name" value="HTH_23"/>
    <property type="match status" value="1"/>
</dbReference>
<sequence>MRWYQYPELADRAALMELLRAGMSVKEICQHVGCTKTAVASAMLNHGIHRPFVDGVTEELKRRLRL</sequence>
<proteinExistence type="predicted"/>
<gene>
    <name evidence="1" type="ORF">McpCs1_02020</name>
</gene>
<protein>
    <submittedName>
        <fullName evidence="1">Uncharacterized protein</fullName>
    </submittedName>
</protein>
<evidence type="ECO:0000313" key="1">
    <source>
        <dbReference type="EMBL" id="MDV0442850.1"/>
    </source>
</evidence>
<dbReference type="AlphaFoldDB" id="A0AAE4SCU4"/>
<reference evidence="1 2" key="1">
    <citation type="submission" date="2023-06" db="EMBL/GenBank/DDBJ databases">
        <title>Genome sequence of Methancorpusculaceae sp. Cs1.</title>
        <authorList>
            <person name="Protasov E."/>
            <person name="Platt K."/>
            <person name="Poehlein A."/>
            <person name="Daniel R."/>
            <person name="Brune A."/>
        </authorList>
    </citation>
    <scope>NUCLEOTIDE SEQUENCE [LARGE SCALE GENOMIC DNA]</scope>
    <source>
        <strain evidence="1 2">Cs1</strain>
    </source>
</reference>
<organism evidence="1 2">
    <name type="scientific">Methanorbis rubei</name>
    <dbReference type="NCBI Taxonomy" id="3028300"/>
    <lineage>
        <taxon>Archaea</taxon>
        <taxon>Methanobacteriati</taxon>
        <taxon>Methanobacteriota</taxon>
        <taxon>Stenosarchaea group</taxon>
        <taxon>Methanomicrobia</taxon>
        <taxon>Methanomicrobiales</taxon>
        <taxon>Methanocorpusculaceae</taxon>
        <taxon>Methanorbis</taxon>
    </lineage>
</organism>
<keyword evidence="2" id="KW-1185">Reference proteome</keyword>
<dbReference type="EMBL" id="JAWDKB010000001">
    <property type="protein sequence ID" value="MDV0442850.1"/>
    <property type="molecule type" value="Genomic_DNA"/>
</dbReference>